<evidence type="ECO:0000256" key="2">
    <source>
        <dbReference type="ARBA" id="ARBA00022898"/>
    </source>
</evidence>
<evidence type="ECO:0000256" key="3">
    <source>
        <dbReference type="RuleBase" id="RU362118"/>
    </source>
</evidence>
<keyword evidence="2 3" id="KW-0663">Pyridoxal phosphate</keyword>
<keyword evidence="4" id="KW-0456">Lyase</keyword>
<dbReference type="GO" id="GO:0016846">
    <property type="term" value="F:carbon-sulfur lyase activity"/>
    <property type="evidence" value="ECO:0007669"/>
    <property type="project" value="TreeGrafter"/>
</dbReference>
<comment type="similarity">
    <text evidence="3">Belongs to the trans-sulfuration enzymes family.</text>
</comment>
<dbReference type="GO" id="GO:0019346">
    <property type="term" value="P:transsulfuration"/>
    <property type="evidence" value="ECO:0007669"/>
    <property type="project" value="InterPro"/>
</dbReference>
<dbReference type="SUPFAM" id="SSF53383">
    <property type="entry name" value="PLP-dependent transferases"/>
    <property type="match status" value="1"/>
</dbReference>
<gene>
    <name evidence="4" type="ORF">KN10_2583</name>
</gene>
<dbReference type="InterPro" id="IPR015422">
    <property type="entry name" value="PyrdxlP-dep_Trfase_small"/>
</dbReference>
<comment type="caution">
    <text evidence="4">The sequence shown here is derived from an EMBL/GenBank/DDBJ whole genome shotgun (WGS) entry which is preliminary data.</text>
</comment>
<name>R4G766_9BACL</name>
<dbReference type="AlphaFoldDB" id="R4G766"/>
<dbReference type="PANTHER" id="PTHR11808:SF80">
    <property type="entry name" value="CYSTATHIONINE GAMMA-LYASE"/>
    <property type="match status" value="1"/>
</dbReference>
<dbReference type="GO" id="GO:0005737">
    <property type="term" value="C:cytoplasm"/>
    <property type="evidence" value="ECO:0007669"/>
    <property type="project" value="TreeGrafter"/>
</dbReference>
<dbReference type="PANTHER" id="PTHR11808">
    <property type="entry name" value="TRANS-SULFURATION ENZYME FAMILY MEMBER"/>
    <property type="match status" value="1"/>
</dbReference>
<comment type="cofactor">
    <cofactor evidence="1 3">
        <name>pyridoxal 5'-phosphate</name>
        <dbReference type="ChEBI" id="CHEBI:597326"/>
    </cofactor>
</comment>
<dbReference type="Gene3D" id="3.90.1150.10">
    <property type="entry name" value="Aspartate Aminotransferase, domain 1"/>
    <property type="match status" value="1"/>
</dbReference>
<reference evidence="5" key="1">
    <citation type="journal article" date="2013" name="Genome">
        <title>Draft Genome Sequence of a Thermophilic Member of the Bacillaceae, Anoxybacillus flavithermus Strain Kn10, Isolated from the Kan-nawa Hot Spring in Japan.</title>
        <authorList>
            <person name="Matsutani M."/>
            <person name="Shirakihara Y."/>
            <person name="Imada K."/>
            <person name="Yakushi T."/>
            <person name="Matsushita K."/>
        </authorList>
    </citation>
    <scope>NUCLEOTIDE SEQUENCE [LARGE SCALE GENOMIC DNA]</scope>
    <source>
        <strain evidence="5">NBRC 109594</strain>
    </source>
</reference>
<dbReference type="Pfam" id="PF01053">
    <property type="entry name" value="Cys_Met_Meta_PP"/>
    <property type="match status" value="1"/>
</dbReference>
<protein>
    <submittedName>
        <fullName evidence="4">Cystathionine beta-lyase</fullName>
    </submittedName>
</protein>
<dbReference type="InterPro" id="IPR015424">
    <property type="entry name" value="PyrdxlP-dep_Trfase"/>
</dbReference>
<dbReference type="GO" id="GO:0030170">
    <property type="term" value="F:pyridoxal phosphate binding"/>
    <property type="evidence" value="ECO:0007669"/>
    <property type="project" value="InterPro"/>
</dbReference>
<evidence type="ECO:0000256" key="1">
    <source>
        <dbReference type="ARBA" id="ARBA00001933"/>
    </source>
</evidence>
<accession>R4G766</accession>
<organism evidence="4 5">
    <name type="scientific">Anoxybacillus flavithermus NBRC 109594</name>
    <dbReference type="NCBI Taxonomy" id="1315967"/>
    <lineage>
        <taxon>Bacteria</taxon>
        <taxon>Bacillati</taxon>
        <taxon>Bacillota</taxon>
        <taxon>Bacilli</taxon>
        <taxon>Bacillales</taxon>
        <taxon>Anoxybacillaceae</taxon>
        <taxon>Anoxybacillus</taxon>
    </lineage>
</organism>
<dbReference type="InterPro" id="IPR000277">
    <property type="entry name" value="Cys/Met-Metab_PyrdxlP-dep_enz"/>
</dbReference>
<sequence>MLLFHLSKANEAWWGGLISFEVNGTKADAQRLLNHLRLIHIAVSLGDTETLIQHPATMTHAVVPEESRKKMGISDSLLRLSVGLEAWEDVWEDLEQALNQL</sequence>
<evidence type="ECO:0000313" key="5">
    <source>
        <dbReference type="Proteomes" id="UP000013057"/>
    </source>
</evidence>
<dbReference type="EMBL" id="BARH01000026">
    <property type="protein sequence ID" value="GAC92147.1"/>
    <property type="molecule type" value="Genomic_DNA"/>
</dbReference>
<evidence type="ECO:0000313" key="4">
    <source>
        <dbReference type="EMBL" id="GAC92147.1"/>
    </source>
</evidence>
<dbReference type="Proteomes" id="UP000013057">
    <property type="component" value="Unassembled WGS sequence"/>
</dbReference>
<proteinExistence type="inferred from homology"/>